<dbReference type="AlphaFoldDB" id="M1DTK6"/>
<dbReference type="HOGENOM" id="CLU_033598_2_1_1"/>
<dbReference type="InParanoid" id="M1DTK6"/>
<evidence type="ECO:0008006" key="4">
    <source>
        <dbReference type="Google" id="ProtNLM"/>
    </source>
</evidence>
<evidence type="ECO:0000313" key="3">
    <source>
        <dbReference type="Proteomes" id="UP000011115"/>
    </source>
</evidence>
<feature type="compositionally biased region" description="Polar residues" evidence="1">
    <location>
        <begin position="100"/>
        <end position="114"/>
    </location>
</feature>
<proteinExistence type="predicted"/>
<reference evidence="2" key="2">
    <citation type="submission" date="2015-06" db="UniProtKB">
        <authorList>
            <consortium name="EnsemblPlants"/>
        </authorList>
    </citation>
    <scope>IDENTIFICATION</scope>
    <source>
        <strain evidence="2">DM1-3 516 R44</strain>
    </source>
</reference>
<evidence type="ECO:0000313" key="2">
    <source>
        <dbReference type="EnsemblPlants" id="PGSC0003DMT400094177"/>
    </source>
</evidence>
<reference evidence="3" key="1">
    <citation type="journal article" date="2011" name="Nature">
        <title>Genome sequence and analysis of the tuber crop potato.</title>
        <authorList>
            <consortium name="The Potato Genome Sequencing Consortium"/>
        </authorList>
    </citation>
    <scope>NUCLEOTIDE SEQUENCE [LARGE SCALE GENOMIC DNA]</scope>
    <source>
        <strain evidence="3">cv. DM1-3 516 R44</strain>
    </source>
</reference>
<dbReference type="EnsemblPlants" id="PGSC0003DMT400094177">
    <property type="protein sequence ID" value="PGSC0003DMT400094177"/>
    <property type="gene ID" value="PGSC0003DMG400043748"/>
</dbReference>
<dbReference type="PaxDb" id="4113-PGSC0003DMT400094177"/>
<protein>
    <recommendedName>
        <fullName evidence="4">Integrase core domain containing protein</fullName>
    </recommendedName>
</protein>
<organism evidence="2 3">
    <name type="scientific">Solanum tuberosum</name>
    <name type="common">Potato</name>
    <dbReference type="NCBI Taxonomy" id="4113"/>
    <lineage>
        <taxon>Eukaryota</taxon>
        <taxon>Viridiplantae</taxon>
        <taxon>Streptophyta</taxon>
        <taxon>Embryophyta</taxon>
        <taxon>Tracheophyta</taxon>
        <taxon>Spermatophyta</taxon>
        <taxon>Magnoliopsida</taxon>
        <taxon>eudicotyledons</taxon>
        <taxon>Gunneridae</taxon>
        <taxon>Pentapetalae</taxon>
        <taxon>asterids</taxon>
        <taxon>lamiids</taxon>
        <taxon>Solanales</taxon>
        <taxon>Solanaceae</taxon>
        <taxon>Solanoideae</taxon>
        <taxon>Solaneae</taxon>
        <taxon>Solanum</taxon>
    </lineage>
</organism>
<feature type="region of interest" description="Disordered" evidence="1">
    <location>
        <begin position="100"/>
        <end position="130"/>
    </location>
</feature>
<dbReference type="Proteomes" id="UP000011115">
    <property type="component" value="Unassembled WGS sequence"/>
</dbReference>
<dbReference type="Gramene" id="PGSC0003DMT400094177">
    <property type="protein sequence ID" value="PGSC0003DMT400094177"/>
    <property type="gene ID" value="PGSC0003DMG400043748"/>
</dbReference>
<accession>M1DTK6</accession>
<keyword evidence="3" id="KW-1185">Reference proteome</keyword>
<sequence>MFDITSTLLDEMMRINAWYTREDQVTQLNLGLTKEQMEKNQEPDENMAKMMTQMDLLAKHVMGSGHKVVNAVSTNSGVNPDDAHFEAMYNEEMQFLANQVGGSRSGYPRSNGNQGWHKDCDDGWRDRDRE</sequence>
<evidence type="ECO:0000256" key="1">
    <source>
        <dbReference type="SAM" id="MobiDB-lite"/>
    </source>
</evidence>
<name>M1DTK6_SOLTU</name>
<feature type="compositionally biased region" description="Basic and acidic residues" evidence="1">
    <location>
        <begin position="116"/>
        <end position="130"/>
    </location>
</feature>